<keyword evidence="3" id="KW-1185">Reference proteome</keyword>
<protein>
    <submittedName>
        <fullName evidence="2">Uncharacterized protein</fullName>
    </submittedName>
</protein>
<evidence type="ECO:0000313" key="2">
    <source>
        <dbReference type="EMBL" id="KOH45998.1"/>
    </source>
</evidence>
<keyword evidence="1" id="KW-1133">Transmembrane helix</keyword>
<name>A0A0L8VCB4_9BACT</name>
<dbReference type="EMBL" id="LGIA01000053">
    <property type="protein sequence ID" value="KOH45998.1"/>
    <property type="molecule type" value="Genomic_DNA"/>
</dbReference>
<feature type="transmembrane region" description="Helical" evidence="1">
    <location>
        <begin position="38"/>
        <end position="65"/>
    </location>
</feature>
<keyword evidence="1" id="KW-0812">Transmembrane</keyword>
<gene>
    <name evidence="2" type="ORF">NC99_11880</name>
</gene>
<accession>A0A0L8VCB4</accession>
<proteinExistence type="predicted"/>
<sequence>MYPINFGFDGSGIGSTWGGGGTTSFGLISCLISPTTSFLISVLCFLVCGIGVAVVGFIGTSAFFVPVIGS</sequence>
<organism evidence="2 3">
    <name type="scientific">Sunxiuqinia dokdonensis</name>
    <dbReference type="NCBI Taxonomy" id="1409788"/>
    <lineage>
        <taxon>Bacteria</taxon>
        <taxon>Pseudomonadati</taxon>
        <taxon>Bacteroidota</taxon>
        <taxon>Bacteroidia</taxon>
        <taxon>Marinilabiliales</taxon>
        <taxon>Prolixibacteraceae</taxon>
        <taxon>Sunxiuqinia</taxon>
    </lineage>
</organism>
<dbReference type="AlphaFoldDB" id="A0A0L8VCB4"/>
<reference evidence="3" key="1">
    <citation type="submission" date="2015-07" db="EMBL/GenBank/DDBJ databases">
        <title>Genome sequencing of Sunxiuqinia dokdonensis strain SK.</title>
        <authorList>
            <person name="Ahn S."/>
            <person name="Kim B.-C."/>
        </authorList>
    </citation>
    <scope>NUCLEOTIDE SEQUENCE [LARGE SCALE GENOMIC DNA]</scope>
    <source>
        <strain evidence="3">SK</strain>
    </source>
</reference>
<evidence type="ECO:0000313" key="3">
    <source>
        <dbReference type="Proteomes" id="UP000036958"/>
    </source>
</evidence>
<evidence type="ECO:0000256" key="1">
    <source>
        <dbReference type="SAM" id="Phobius"/>
    </source>
</evidence>
<comment type="caution">
    <text evidence="2">The sequence shown here is derived from an EMBL/GenBank/DDBJ whole genome shotgun (WGS) entry which is preliminary data.</text>
</comment>
<keyword evidence="1" id="KW-0472">Membrane</keyword>
<dbReference type="Proteomes" id="UP000036958">
    <property type="component" value="Unassembled WGS sequence"/>
</dbReference>